<reference evidence="2" key="2">
    <citation type="journal article" date="2021" name="PeerJ">
        <title>Extensive microbial diversity within the chicken gut microbiome revealed by metagenomics and culture.</title>
        <authorList>
            <person name="Gilroy R."/>
            <person name="Ravi A."/>
            <person name="Getino M."/>
            <person name="Pursley I."/>
            <person name="Horton D.L."/>
            <person name="Alikhan N.F."/>
            <person name="Baker D."/>
            <person name="Gharbi K."/>
            <person name="Hall N."/>
            <person name="Watson M."/>
            <person name="Adriaenssens E.M."/>
            <person name="Foster-Nyarko E."/>
            <person name="Jarju S."/>
            <person name="Secka A."/>
            <person name="Antonio M."/>
            <person name="Oren A."/>
            <person name="Chaudhuri R.R."/>
            <person name="La Ragione R."/>
            <person name="Hildebrand F."/>
            <person name="Pallen M.J."/>
        </authorList>
    </citation>
    <scope>NUCLEOTIDE SEQUENCE</scope>
    <source>
        <strain evidence="2">9366</strain>
    </source>
</reference>
<dbReference type="AlphaFoldDB" id="A0A9D1SKH0"/>
<protein>
    <submittedName>
        <fullName evidence="2">Uncharacterized protein</fullName>
    </submittedName>
</protein>
<evidence type="ECO:0000256" key="1">
    <source>
        <dbReference type="SAM" id="MobiDB-lite"/>
    </source>
</evidence>
<sequence length="76" mass="7984">MYIKEIALPVKCDIGGCANKAVVAFGKQGMPPGSAVYLCQSCLDKLSALIREREAKAAKKGKGKSAAEQKGGENEK</sequence>
<evidence type="ECO:0000313" key="2">
    <source>
        <dbReference type="EMBL" id="HIU62978.1"/>
    </source>
</evidence>
<feature type="compositionally biased region" description="Basic and acidic residues" evidence="1">
    <location>
        <begin position="65"/>
        <end position="76"/>
    </location>
</feature>
<reference evidence="2" key="1">
    <citation type="submission" date="2020-10" db="EMBL/GenBank/DDBJ databases">
        <authorList>
            <person name="Gilroy R."/>
        </authorList>
    </citation>
    <scope>NUCLEOTIDE SEQUENCE</scope>
    <source>
        <strain evidence="2">9366</strain>
    </source>
</reference>
<comment type="caution">
    <text evidence="2">The sequence shown here is derived from an EMBL/GenBank/DDBJ whole genome shotgun (WGS) entry which is preliminary data.</text>
</comment>
<dbReference type="EMBL" id="DVNJ01000023">
    <property type="protein sequence ID" value="HIU62978.1"/>
    <property type="molecule type" value="Genomic_DNA"/>
</dbReference>
<name>A0A9D1SKH0_9FIRM</name>
<gene>
    <name evidence="2" type="ORF">IAB07_04365</name>
</gene>
<dbReference type="Proteomes" id="UP000824145">
    <property type="component" value="Unassembled WGS sequence"/>
</dbReference>
<evidence type="ECO:0000313" key="3">
    <source>
        <dbReference type="Proteomes" id="UP000824145"/>
    </source>
</evidence>
<organism evidence="2 3">
    <name type="scientific">Candidatus Caccalectryoclostridium excrementigallinarum</name>
    <dbReference type="NCBI Taxonomy" id="2840710"/>
    <lineage>
        <taxon>Bacteria</taxon>
        <taxon>Bacillati</taxon>
        <taxon>Bacillota</taxon>
        <taxon>Clostridia</taxon>
        <taxon>Christensenellales</taxon>
        <taxon>Christensenellaceae</taxon>
        <taxon>Christensenellaceae incertae sedis</taxon>
        <taxon>Candidatus Caccalectryoclostridium</taxon>
    </lineage>
</organism>
<accession>A0A9D1SKH0</accession>
<proteinExistence type="predicted"/>
<feature type="region of interest" description="Disordered" evidence="1">
    <location>
        <begin position="56"/>
        <end position="76"/>
    </location>
</feature>